<evidence type="ECO:0000256" key="4">
    <source>
        <dbReference type="ARBA" id="ARBA00022741"/>
    </source>
</evidence>
<keyword evidence="2" id="KW-0813">Transport</keyword>
<dbReference type="AlphaFoldDB" id="A0A644UG43"/>
<evidence type="ECO:0000256" key="7">
    <source>
        <dbReference type="ARBA" id="ARBA00023136"/>
    </source>
</evidence>
<evidence type="ECO:0000256" key="1">
    <source>
        <dbReference type="ARBA" id="ARBA00004202"/>
    </source>
</evidence>
<evidence type="ECO:0000256" key="2">
    <source>
        <dbReference type="ARBA" id="ARBA00022448"/>
    </source>
</evidence>
<dbReference type="InterPro" id="IPR050095">
    <property type="entry name" value="ECF_ABC_transporter_ATP-bd"/>
</dbReference>
<dbReference type="Pfam" id="PF00005">
    <property type="entry name" value="ABC_tran"/>
    <property type="match status" value="1"/>
</dbReference>
<dbReference type="GO" id="GO:0005524">
    <property type="term" value="F:ATP binding"/>
    <property type="evidence" value="ECO:0007669"/>
    <property type="project" value="UniProtKB-KW"/>
</dbReference>
<keyword evidence="6" id="KW-1278">Translocase</keyword>
<comment type="caution">
    <text evidence="9">The sequence shown here is derived from an EMBL/GenBank/DDBJ whole genome shotgun (WGS) entry which is preliminary data.</text>
</comment>
<evidence type="ECO:0000256" key="5">
    <source>
        <dbReference type="ARBA" id="ARBA00022840"/>
    </source>
</evidence>
<dbReference type="EMBL" id="VSSQ01000111">
    <property type="protein sequence ID" value="MPL77958.1"/>
    <property type="molecule type" value="Genomic_DNA"/>
</dbReference>
<dbReference type="SUPFAM" id="SSF52540">
    <property type="entry name" value="P-loop containing nucleoside triphosphate hydrolases"/>
    <property type="match status" value="1"/>
</dbReference>
<dbReference type="InterPro" id="IPR003593">
    <property type="entry name" value="AAA+_ATPase"/>
</dbReference>
<sequence length="191" mass="20970">MIEITDLRHGVLDIPSLVIPQGLTAVFGRNGAGKTTLLKICSGLLLSDRGSVKIDGLAPRLQNAGYVSEFPDRHLLFGIVYDEIASSLRFARLPADEIDRKVQKIAEEAGISHLLDRECRTLSGGEKMLVGITAAIADDPVLLVLDEPDSHLDPLTAEEILLFVCSKKIPYVLWSSHSRTLLFRAETEVRL</sequence>
<name>A0A644UG43_9ZZZZ</name>
<dbReference type="InterPro" id="IPR003439">
    <property type="entry name" value="ABC_transporter-like_ATP-bd"/>
</dbReference>
<dbReference type="CDD" id="cd03225">
    <property type="entry name" value="ABC_cobalt_CbiO_domain1"/>
    <property type="match status" value="1"/>
</dbReference>
<dbReference type="InterPro" id="IPR015856">
    <property type="entry name" value="ABC_transpr_CbiO/EcfA_su"/>
</dbReference>
<reference evidence="9" key="1">
    <citation type="submission" date="2019-08" db="EMBL/GenBank/DDBJ databases">
        <authorList>
            <person name="Kucharzyk K."/>
            <person name="Murdoch R.W."/>
            <person name="Higgins S."/>
            <person name="Loffler F."/>
        </authorList>
    </citation>
    <scope>NUCLEOTIDE SEQUENCE</scope>
</reference>
<dbReference type="SMART" id="SM00382">
    <property type="entry name" value="AAA"/>
    <property type="match status" value="1"/>
</dbReference>
<proteinExistence type="predicted"/>
<dbReference type="InterPro" id="IPR027417">
    <property type="entry name" value="P-loop_NTPase"/>
</dbReference>
<accession>A0A644UG43</accession>
<dbReference type="GO" id="GO:0043190">
    <property type="term" value="C:ATP-binding cassette (ABC) transporter complex"/>
    <property type="evidence" value="ECO:0007669"/>
    <property type="project" value="TreeGrafter"/>
</dbReference>
<keyword evidence="7" id="KW-0472">Membrane</keyword>
<dbReference type="Gene3D" id="3.40.50.300">
    <property type="entry name" value="P-loop containing nucleotide triphosphate hydrolases"/>
    <property type="match status" value="1"/>
</dbReference>
<dbReference type="PANTHER" id="PTHR43553:SF27">
    <property type="entry name" value="ENERGY-COUPLING FACTOR TRANSPORTER ATP-BINDING PROTEIN ECFA2"/>
    <property type="match status" value="1"/>
</dbReference>
<dbReference type="GO" id="GO:0042626">
    <property type="term" value="F:ATPase-coupled transmembrane transporter activity"/>
    <property type="evidence" value="ECO:0007669"/>
    <property type="project" value="TreeGrafter"/>
</dbReference>
<dbReference type="PANTHER" id="PTHR43553">
    <property type="entry name" value="HEAVY METAL TRANSPORTER"/>
    <property type="match status" value="1"/>
</dbReference>
<organism evidence="9">
    <name type="scientific">bioreactor metagenome</name>
    <dbReference type="NCBI Taxonomy" id="1076179"/>
    <lineage>
        <taxon>unclassified sequences</taxon>
        <taxon>metagenomes</taxon>
        <taxon>ecological metagenomes</taxon>
    </lineage>
</organism>
<keyword evidence="3" id="KW-1003">Cell membrane</keyword>
<dbReference type="GO" id="GO:0016887">
    <property type="term" value="F:ATP hydrolysis activity"/>
    <property type="evidence" value="ECO:0007669"/>
    <property type="project" value="InterPro"/>
</dbReference>
<protein>
    <submittedName>
        <fullName evidence="9">Vitamin B12 import ATP-binding protein BtuD</fullName>
    </submittedName>
</protein>
<evidence type="ECO:0000256" key="6">
    <source>
        <dbReference type="ARBA" id="ARBA00022967"/>
    </source>
</evidence>
<evidence type="ECO:0000259" key="8">
    <source>
        <dbReference type="PROSITE" id="PS50893"/>
    </source>
</evidence>
<evidence type="ECO:0000313" key="9">
    <source>
        <dbReference type="EMBL" id="MPL77958.1"/>
    </source>
</evidence>
<dbReference type="PROSITE" id="PS50893">
    <property type="entry name" value="ABC_TRANSPORTER_2"/>
    <property type="match status" value="1"/>
</dbReference>
<keyword evidence="4" id="KW-0547">Nucleotide-binding</keyword>
<comment type="subcellular location">
    <subcellularLocation>
        <location evidence="1">Cell membrane</location>
        <topology evidence="1">Peripheral membrane protein</topology>
    </subcellularLocation>
</comment>
<keyword evidence="5 9" id="KW-0067">ATP-binding</keyword>
<gene>
    <name evidence="9" type="primary">btuD_64</name>
    <name evidence="9" type="ORF">SDC9_23819</name>
</gene>
<feature type="domain" description="ABC transporter" evidence="8">
    <location>
        <begin position="2"/>
        <end position="189"/>
    </location>
</feature>
<evidence type="ECO:0000256" key="3">
    <source>
        <dbReference type="ARBA" id="ARBA00022475"/>
    </source>
</evidence>